<dbReference type="InParanoid" id="F2U2M0"/>
<evidence type="ECO:0000313" key="3">
    <source>
        <dbReference type="EMBL" id="EGD81375.1"/>
    </source>
</evidence>
<dbReference type="EMBL" id="GL832959">
    <property type="protein sequence ID" value="EGD81375.1"/>
    <property type="molecule type" value="Genomic_DNA"/>
</dbReference>
<dbReference type="PANTHER" id="PTHR33886:SF8">
    <property type="entry name" value="UNSATURATED RHAMNOGALACTURONAN HYDROLASE (EUROFUNG)"/>
    <property type="match status" value="1"/>
</dbReference>
<dbReference type="OrthoDB" id="540611at2759"/>
<dbReference type="InterPro" id="IPR010905">
    <property type="entry name" value="Glyco_hydro_88"/>
</dbReference>
<evidence type="ECO:0000313" key="4">
    <source>
        <dbReference type="Proteomes" id="UP000007799"/>
    </source>
</evidence>
<keyword evidence="2" id="KW-0732">Signal</keyword>
<feature type="signal peptide" evidence="2">
    <location>
        <begin position="1"/>
        <end position="24"/>
    </location>
</feature>
<dbReference type="InterPro" id="IPR008928">
    <property type="entry name" value="6-hairpin_glycosidase_sf"/>
</dbReference>
<keyword evidence="1 3" id="KW-0378">Hydrolase</keyword>
<keyword evidence="4" id="KW-1185">Reference proteome</keyword>
<protein>
    <submittedName>
        <fullName evidence="3">Glycosyl hydrolase, family 88</fullName>
    </submittedName>
</protein>
<gene>
    <name evidence="3" type="ORF">PTSG_02094</name>
</gene>
<dbReference type="SUPFAM" id="SSF48208">
    <property type="entry name" value="Six-hairpin glycosidases"/>
    <property type="match status" value="1"/>
</dbReference>
<organism evidence="3 4">
    <name type="scientific">Salpingoeca rosetta (strain ATCC 50818 / BSB-021)</name>
    <dbReference type="NCBI Taxonomy" id="946362"/>
    <lineage>
        <taxon>Eukaryota</taxon>
        <taxon>Choanoflagellata</taxon>
        <taxon>Craspedida</taxon>
        <taxon>Salpingoecidae</taxon>
        <taxon>Salpingoeca</taxon>
    </lineage>
</organism>
<dbReference type="Pfam" id="PF07470">
    <property type="entry name" value="Glyco_hydro_88"/>
    <property type="match status" value="1"/>
</dbReference>
<feature type="chain" id="PRO_5003287036" evidence="2">
    <location>
        <begin position="25"/>
        <end position="379"/>
    </location>
</feature>
<dbReference type="GeneID" id="16077170"/>
<dbReference type="InterPro" id="IPR052043">
    <property type="entry name" value="PolySaccharide_Degr_Enz"/>
</dbReference>
<dbReference type="AlphaFoldDB" id="F2U2M0"/>
<accession>F2U2M0</accession>
<dbReference type="Proteomes" id="UP000007799">
    <property type="component" value="Unassembled WGS sequence"/>
</dbReference>
<proteinExistence type="predicted"/>
<dbReference type="GO" id="GO:0005975">
    <property type="term" value="P:carbohydrate metabolic process"/>
    <property type="evidence" value="ECO:0007669"/>
    <property type="project" value="InterPro"/>
</dbReference>
<sequence length="379" mass="42049">MGMMTMRAVAVVAVIVAVLAVAAAATQEQQAAATTTTTTKPTNRQQVLQVMNKVNDYFINSKPKPSCGWTRATYYAGNMAHYLLGGNTTYFARALEWGEQYKWETCNYPHTLDEISAANDYCNSQTFAQLYQLTNNHTYISNSIKVMDVLVNRSKVDDYWWIDAFFMGLPTLAAMYNVTGDQAFADKMFLLYNDTCVNRTLWDPTESLFYRDQTYIGKRTPHGEKVFWGRGNGWAMGGLTRIVRWIAPTDPHRQEYVAKLRAMADRLVQLQAESGFWHASMLDPLETPGPETTGTALFTFGLAAGINTGYLDRHAYQSTALRAWEGMLDQAVHDSGLVGYCQPIGGGPGNATATDTSDFCVGQFLLAASEIARLVDSDA</sequence>
<dbReference type="Gene3D" id="1.50.10.10">
    <property type="match status" value="1"/>
</dbReference>
<dbReference type="eggNOG" id="ENOG502S9EY">
    <property type="taxonomic scope" value="Eukaryota"/>
</dbReference>
<name>F2U2M0_SALR5</name>
<evidence type="ECO:0000256" key="2">
    <source>
        <dbReference type="SAM" id="SignalP"/>
    </source>
</evidence>
<dbReference type="GO" id="GO:0016787">
    <property type="term" value="F:hydrolase activity"/>
    <property type="evidence" value="ECO:0007669"/>
    <property type="project" value="UniProtKB-KW"/>
</dbReference>
<evidence type="ECO:0000256" key="1">
    <source>
        <dbReference type="ARBA" id="ARBA00022801"/>
    </source>
</evidence>
<reference evidence="3" key="1">
    <citation type="submission" date="2009-08" db="EMBL/GenBank/DDBJ databases">
        <title>Annotation of Salpingoeca rosetta.</title>
        <authorList>
            <consortium name="The Broad Institute Genome Sequencing Platform"/>
            <person name="Russ C."/>
            <person name="Cuomo C."/>
            <person name="Burger G."/>
            <person name="Gray M.W."/>
            <person name="Holland P.W.H."/>
            <person name="King N."/>
            <person name="Lang F.B.F."/>
            <person name="Roger A.J."/>
            <person name="Ruiz-Trillo I."/>
            <person name="Young S.K."/>
            <person name="Zeng Q."/>
            <person name="Gargeya S."/>
            <person name="Alvarado L."/>
            <person name="Berlin A."/>
            <person name="Chapman S.B."/>
            <person name="Chen Z."/>
            <person name="Freedman E."/>
            <person name="Gellesch M."/>
            <person name="Goldberg J."/>
            <person name="Griggs A."/>
            <person name="Gujja S."/>
            <person name="Heilman E."/>
            <person name="Heiman D."/>
            <person name="Howarth C."/>
            <person name="Mehta T."/>
            <person name="Neiman D."/>
            <person name="Pearson M."/>
            <person name="Roberts A."/>
            <person name="Saif S."/>
            <person name="Shea T."/>
            <person name="Shenoy N."/>
            <person name="Sisk P."/>
            <person name="Stolte C."/>
            <person name="Sykes S."/>
            <person name="White J."/>
            <person name="Yandava C."/>
            <person name="Haas B."/>
            <person name="Nusbaum C."/>
            <person name="Birren B."/>
        </authorList>
    </citation>
    <scope>NUCLEOTIDE SEQUENCE</scope>
    <source>
        <strain evidence="3">ATCC 50818</strain>
    </source>
</reference>
<dbReference type="RefSeq" id="XP_004996579.1">
    <property type="nucleotide sequence ID" value="XM_004996522.1"/>
</dbReference>
<dbReference type="PANTHER" id="PTHR33886">
    <property type="entry name" value="UNSATURATED RHAMNOGALACTURONAN HYDROLASE (EUROFUNG)"/>
    <property type="match status" value="1"/>
</dbReference>
<dbReference type="KEGG" id="sre:PTSG_02094"/>
<dbReference type="InterPro" id="IPR012341">
    <property type="entry name" value="6hp_glycosidase-like_sf"/>
</dbReference>